<sequence>MTDRITDRISRRSALKTLAVSGTVGLAGCGGIFSDSETEYGPTDVPPKQRGIDEWGKKLNEHAKKADIDWKQFEGEGIELTFGNALHPYATTTNQVKSYFEDLTGITVTYDTISEEQYWRDARAALRNDEDYDGPAYDGVMCGLWPAGGYHYGEDGEPWVRDLWQYIENDDLTDREWLAMDDFLDQTIELMTFPNEDGSTDFIGFPNGIEAYGCTAIHKPTFETLDLDEPTNFAELEYCAKTISESDEVDREGMVSRTSSGTLSAANWGTMFKTYGADWIDRENKEAALNSEEGIASLERFASILHNYGPENPSSYDWYKNNNAYSEGDVGMMYSTPQTSGIVDTQIMEETKWLPPLEGPDGQDPVVDTWVWSTAITADTDHPEAAWLYLQWANSRQANLMLSTRQWEGDQPRAGYARLDWVDQQVKDGNAPPVPGEGYMNAFRKGMENVPGGRPSEPDVYPPVPVDTNQNMNIMSEAASAMSNAIANGPETAAEELNSAAPDITEYAKQIPDRYVAADRFDNK</sequence>
<dbReference type="RefSeq" id="WP_220588831.1">
    <property type="nucleotide sequence ID" value="NZ_RKLQ01000002.1"/>
</dbReference>
<accession>A0A8J7YEJ9</accession>
<gene>
    <name evidence="1" type="ORF">EGD98_13170</name>
</gene>
<comment type="caution">
    <text evidence="1">The sequence shown here is derived from an EMBL/GenBank/DDBJ whole genome shotgun (WGS) entry which is preliminary data.</text>
</comment>
<dbReference type="InterPro" id="IPR006059">
    <property type="entry name" value="SBP"/>
</dbReference>
<organism evidence="1 2">
    <name type="scientific">Haloarcula salinisoli</name>
    <dbReference type="NCBI Taxonomy" id="2487746"/>
    <lineage>
        <taxon>Archaea</taxon>
        <taxon>Methanobacteriati</taxon>
        <taxon>Methanobacteriota</taxon>
        <taxon>Stenosarchaea group</taxon>
        <taxon>Halobacteria</taxon>
        <taxon>Halobacteriales</taxon>
        <taxon>Haloarculaceae</taxon>
        <taxon>Haloarcula</taxon>
    </lineage>
</organism>
<dbReference type="Proteomes" id="UP000783863">
    <property type="component" value="Unassembled WGS sequence"/>
</dbReference>
<dbReference type="PANTHER" id="PTHR43649">
    <property type="entry name" value="ARABINOSE-BINDING PROTEIN-RELATED"/>
    <property type="match status" value="1"/>
</dbReference>
<keyword evidence="2" id="KW-1185">Reference proteome</keyword>
<dbReference type="EMBL" id="RKLQ01000002">
    <property type="protein sequence ID" value="MBX0304620.1"/>
    <property type="molecule type" value="Genomic_DNA"/>
</dbReference>
<reference evidence="1" key="1">
    <citation type="submission" date="2021-06" db="EMBL/GenBank/DDBJ databases">
        <title>Halomicroarcula sp. F24A a new haloarchaeum isolated from saline soil.</title>
        <authorList>
            <person name="Duran-Viseras A."/>
            <person name="Sanchez-Porro C."/>
            <person name="Ventosa A."/>
        </authorList>
    </citation>
    <scope>NUCLEOTIDE SEQUENCE</scope>
    <source>
        <strain evidence="1">F24A</strain>
    </source>
</reference>
<dbReference type="PANTHER" id="PTHR43649:SF12">
    <property type="entry name" value="DIACETYLCHITOBIOSE BINDING PROTEIN DASA"/>
    <property type="match status" value="1"/>
</dbReference>
<evidence type="ECO:0000313" key="1">
    <source>
        <dbReference type="EMBL" id="MBX0304620.1"/>
    </source>
</evidence>
<dbReference type="AlphaFoldDB" id="A0A8J7YEJ9"/>
<dbReference type="Gene3D" id="3.40.190.10">
    <property type="entry name" value="Periplasmic binding protein-like II"/>
    <property type="match status" value="2"/>
</dbReference>
<dbReference type="PROSITE" id="PS51257">
    <property type="entry name" value="PROKAR_LIPOPROTEIN"/>
    <property type="match status" value="1"/>
</dbReference>
<dbReference type="SUPFAM" id="SSF53850">
    <property type="entry name" value="Periplasmic binding protein-like II"/>
    <property type="match status" value="1"/>
</dbReference>
<name>A0A8J7YEJ9_9EURY</name>
<dbReference type="Pfam" id="PF01547">
    <property type="entry name" value="SBP_bac_1"/>
    <property type="match status" value="1"/>
</dbReference>
<dbReference type="InterPro" id="IPR050490">
    <property type="entry name" value="Bact_solute-bd_prot1"/>
</dbReference>
<protein>
    <submittedName>
        <fullName evidence="1">Extracellular solute-binding protein</fullName>
    </submittedName>
</protein>
<proteinExistence type="predicted"/>
<evidence type="ECO:0000313" key="2">
    <source>
        <dbReference type="Proteomes" id="UP000783863"/>
    </source>
</evidence>